<evidence type="ECO:0000256" key="1">
    <source>
        <dbReference type="ARBA" id="ARBA00004196"/>
    </source>
</evidence>
<dbReference type="RefSeq" id="WP_181751517.1">
    <property type="nucleotide sequence ID" value="NZ_JACEIQ010000006.1"/>
</dbReference>
<keyword evidence="3" id="KW-0735">Signal-anchor</keyword>
<dbReference type="SUPFAM" id="SSF52833">
    <property type="entry name" value="Thioredoxin-like"/>
    <property type="match status" value="1"/>
</dbReference>
<comment type="subcellular location">
    <subcellularLocation>
        <location evidence="1">Cell envelope</location>
    </subcellularLocation>
</comment>
<keyword evidence="9" id="KW-1185">Reference proteome</keyword>
<sequence length="177" mass="20277">MNKQTRYWVRRILFFVMVVIIGVALYQAIQQGKSEVPQAGDKAPDFQLTTLDGKEMKLSQLRGKAVMLNFWGTWCKPCRTEMPAMQQMYEKYKGSGFEIVAVNIAETDVAAASFARQYSLTFPIWMDRNRDVVNLYGIKPIPSSFFIDPQGVIRKKIEGQLNVNQLEVYINSVLPQK</sequence>
<evidence type="ECO:0000256" key="3">
    <source>
        <dbReference type="ARBA" id="ARBA00022968"/>
    </source>
</evidence>
<dbReference type="EMBL" id="JACEIQ010000006">
    <property type="protein sequence ID" value="MBA4494276.1"/>
    <property type="molecule type" value="Genomic_DNA"/>
</dbReference>
<dbReference type="Gene3D" id="3.40.30.10">
    <property type="entry name" value="Glutaredoxin"/>
    <property type="match status" value="1"/>
</dbReference>
<dbReference type="NCBIfam" id="NF002854">
    <property type="entry name" value="PRK03147.1"/>
    <property type="match status" value="1"/>
</dbReference>
<keyword evidence="5" id="KW-0676">Redox-active center</keyword>
<dbReference type="InterPro" id="IPR000866">
    <property type="entry name" value="AhpC/TSA"/>
</dbReference>
<evidence type="ECO:0000256" key="5">
    <source>
        <dbReference type="ARBA" id="ARBA00023284"/>
    </source>
</evidence>
<reference evidence="8 9" key="1">
    <citation type="submission" date="2020-07" db="EMBL/GenBank/DDBJ databases">
        <authorList>
            <person name="Feng H."/>
        </authorList>
    </citation>
    <scope>NUCLEOTIDE SEQUENCE [LARGE SCALE GENOMIC DNA]</scope>
    <source>
        <strain evidence="9">s-10</strain>
    </source>
</reference>
<evidence type="ECO:0000313" key="8">
    <source>
        <dbReference type="EMBL" id="MBA4494276.1"/>
    </source>
</evidence>
<feature type="domain" description="Thioredoxin" evidence="7">
    <location>
        <begin position="37"/>
        <end position="175"/>
    </location>
</feature>
<dbReference type="GO" id="GO:0030313">
    <property type="term" value="C:cell envelope"/>
    <property type="evidence" value="ECO:0007669"/>
    <property type="project" value="UniProtKB-SubCell"/>
</dbReference>
<evidence type="ECO:0000313" key="9">
    <source>
        <dbReference type="Proteomes" id="UP000535491"/>
    </source>
</evidence>
<dbReference type="InterPro" id="IPR050553">
    <property type="entry name" value="Thioredoxin_ResA/DsbE_sf"/>
</dbReference>
<keyword evidence="2" id="KW-0201">Cytochrome c-type biogenesis</keyword>
<evidence type="ECO:0000256" key="4">
    <source>
        <dbReference type="ARBA" id="ARBA00023157"/>
    </source>
</evidence>
<dbReference type="Pfam" id="PF00578">
    <property type="entry name" value="AhpC-TSA"/>
    <property type="match status" value="1"/>
</dbReference>
<dbReference type="InterPro" id="IPR013766">
    <property type="entry name" value="Thioredoxin_domain"/>
</dbReference>
<organism evidence="8 9">
    <name type="scientific">Paenactinomyces guangxiensis</name>
    <dbReference type="NCBI Taxonomy" id="1490290"/>
    <lineage>
        <taxon>Bacteria</taxon>
        <taxon>Bacillati</taxon>
        <taxon>Bacillota</taxon>
        <taxon>Bacilli</taxon>
        <taxon>Bacillales</taxon>
        <taxon>Thermoactinomycetaceae</taxon>
        <taxon>Paenactinomyces</taxon>
    </lineage>
</organism>
<dbReference type="GO" id="GO:0016209">
    <property type="term" value="F:antioxidant activity"/>
    <property type="evidence" value="ECO:0007669"/>
    <property type="project" value="InterPro"/>
</dbReference>
<evidence type="ECO:0000256" key="6">
    <source>
        <dbReference type="SAM" id="Phobius"/>
    </source>
</evidence>
<comment type="caution">
    <text evidence="8">The sequence shown here is derived from an EMBL/GenBank/DDBJ whole genome shotgun (WGS) entry which is preliminary data.</text>
</comment>
<evidence type="ECO:0000256" key="2">
    <source>
        <dbReference type="ARBA" id="ARBA00022748"/>
    </source>
</evidence>
<dbReference type="PROSITE" id="PS51352">
    <property type="entry name" value="THIOREDOXIN_2"/>
    <property type="match status" value="1"/>
</dbReference>
<accession>A0A7W1WR02</accession>
<keyword evidence="6" id="KW-1133">Transmembrane helix</keyword>
<keyword evidence="4" id="KW-1015">Disulfide bond</keyword>
<dbReference type="CDD" id="cd02966">
    <property type="entry name" value="TlpA_like_family"/>
    <property type="match status" value="1"/>
</dbReference>
<dbReference type="AlphaFoldDB" id="A0A7W1WR02"/>
<dbReference type="GO" id="GO:0016491">
    <property type="term" value="F:oxidoreductase activity"/>
    <property type="evidence" value="ECO:0007669"/>
    <property type="project" value="InterPro"/>
</dbReference>
<dbReference type="InterPro" id="IPR036249">
    <property type="entry name" value="Thioredoxin-like_sf"/>
</dbReference>
<evidence type="ECO:0000259" key="7">
    <source>
        <dbReference type="PROSITE" id="PS51352"/>
    </source>
</evidence>
<protein>
    <submittedName>
        <fullName evidence="8">Thiol-disulfide oxidoreductase ResA</fullName>
    </submittedName>
</protein>
<keyword evidence="6" id="KW-0472">Membrane</keyword>
<gene>
    <name evidence="8" type="primary">resA</name>
    <name evidence="8" type="ORF">H1191_08155</name>
</gene>
<feature type="transmembrane region" description="Helical" evidence="6">
    <location>
        <begin position="12"/>
        <end position="29"/>
    </location>
</feature>
<name>A0A7W1WR02_9BACL</name>
<dbReference type="Proteomes" id="UP000535491">
    <property type="component" value="Unassembled WGS sequence"/>
</dbReference>
<dbReference type="PANTHER" id="PTHR42852">
    <property type="entry name" value="THIOL:DISULFIDE INTERCHANGE PROTEIN DSBE"/>
    <property type="match status" value="1"/>
</dbReference>
<dbReference type="PANTHER" id="PTHR42852:SF6">
    <property type="entry name" value="THIOL:DISULFIDE INTERCHANGE PROTEIN DSBE"/>
    <property type="match status" value="1"/>
</dbReference>
<keyword evidence="6" id="KW-0812">Transmembrane</keyword>
<dbReference type="GO" id="GO:0017004">
    <property type="term" value="P:cytochrome complex assembly"/>
    <property type="evidence" value="ECO:0007669"/>
    <property type="project" value="UniProtKB-KW"/>
</dbReference>
<proteinExistence type="predicted"/>